<evidence type="ECO:0000313" key="2">
    <source>
        <dbReference type="Proteomes" id="UP001589783"/>
    </source>
</evidence>
<organism evidence="1 2">
    <name type="scientific">Gordonia phosphorivorans</name>
    <dbReference type="NCBI Taxonomy" id="1056982"/>
    <lineage>
        <taxon>Bacteria</taxon>
        <taxon>Bacillati</taxon>
        <taxon>Actinomycetota</taxon>
        <taxon>Actinomycetes</taxon>
        <taxon>Mycobacteriales</taxon>
        <taxon>Gordoniaceae</taxon>
        <taxon>Gordonia</taxon>
    </lineage>
</organism>
<dbReference type="Proteomes" id="UP001589783">
    <property type="component" value="Unassembled WGS sequence"/>
</dbReference>
<dbReference type="InterPro" id="IPR023606">
    <property type="entry name" value="CoA-Trfase_III_dom_1_sf"/>
</dbReference>
<protein>
    <submittedName>
        <fullName evidence="1">CoA transferase</fullName>
    </submittedName>
</protein>
<dbReference type="EMBL" id="JBHLWV010000021">
    <property type="protein sequence ID" value="MFC0315621.1"/>
    <property type="molecule type" value="Genomic_DNA"/>
</dbReference>
<name>A0ABV6H9P9_9ACTN</name>
<dbReference type="Gene3D" id="3.40.50.10540">
    <property type="entry name" value="Crotonobetainyl-coa:carnitine coa-transferase, domain 1"/>
    <property type="match status" value="1"/>
</dbReference>
<reference evidence="1 2" key="1">
    <citation type="submission" date="2024-09" db="EMBL/GenBank/DDBJ databases">
        <authorList>
            <person name="Sun Q."/>
            <person name="Mori K."/>
        </authorList>
    </citation>
    <scope>NUCLEOTIDE SEQUENCE [LARGE SCALE GENOMIC DNA]</scope>
    <source>
        <strain evidence="1 2">CCM 7957</strain>
    </source>
</reference>
<dbReference type="PANTHER" id="PTHR48228:SF5">
    <property type="entry name" value="ALPHA-METHYLACYL-COA RACEMASE"/>
    <property type="match status" value="1"/>
</dbReference>
<dbReference type="InterPro" id="IPR050509">
    <property type="entry name" value="CoA-transferase_III"/>
</dbReference>
<dbReference type="PANTHER" id="PTHR48228">
    <property type="entry name" value="SUCCINYL-COA--D-CITRAMALATE COA-TRANSFERASE"/>
    <property type="match status" value="1"/>
</dbReference>
<proteinExistence type="predicted"/>
<dbReference type="Gene3D" id="3.30.1540.10">
    <property type="entry name" value="formyl-coa transferase, domain 3"/>
    <property type="match status" value="1"/>
</dbReference>
<dbReference type="InterPro" id="IPR003673">
    <property type="entry name" value="CoA-Trfase_fam_III"/>
</dbReference>
<evidence type="ECO:0000313" key="1">
    <source>
        <dbReference type="EMBL" id="MFC0315621.1"/>
    </source>
</evidence>
<comment type="caution">
    <text evidence="1">The sequence shown here is derived from an EMBL/GenBank/DDBJ whole genome shotgun (WGS) entry which is preliminary data.</text>
</comment>
<accession>A0ABV6H9P9</accession>
<dbReference type="InterPro" id="IPR044855">
    <property type="entry name" value="CoA-Trfase_III_dom3_sf"/>
</dbReference>
<gene>
    <name evidence="1" type="ORF">ACFFJD_12260</name>
</gene>
<dbReference type="RefSeq" id="WP_382364516.1">
    <property type="nucleotide sequence ID" value="NZ_JBHLWV010000021.1"/>
</dbReference>
<dbReference type="GO" id="GO:0016740">
    <property type="term" value="F:transferase activity"/>
    <property type="evidence" value="ECO:0007669"/>
    <property type="project" value="UniProtKB-KW"/>
</dbReference>
<keyword evidence="2" id="KW-1185">Reference proteome</keyword>
<keyword evidence="1" id="KW-0808">Transferase</keyword>
<sequence length="408" mass="42194">MELAAPLAGVRVIEFASFVAGPSAGLALAQLGAEVIRVDPLGGNVDHRRWPLSEATGESLYWNSLNREKRSVALNLREEAGRDLLLALATAPGPDAGILVDNAVGRDWLSYEALAARRPDVISVKVQGRADGGAAVDYTVNSGSGVANMTGPASSSVPVNHVLPAWDLLCGQEVVSAVLAALRRRDRTDQGARIEIALADVALAAVANLGWYSEAAESGERSRHGNHLYGAFGVDFATADGDHVMVVVLTPRQWSALGTATGTAESLAALAASTGADLSTDEGRYAQRDRIEALLAPWFAARPTAQVHAALTAAGVLWGPYRSTAEVAAEFAAHPEATRVLAAVEQPGVGPVISANSPMRLDEAYSGTGPAAALGADTAPVLREVLGLDDADVTRLRSAGIIAGPPAT</sequence>
<dbReference type="Pfam" id="PF02515">
    <property type="entry name" value="CoA_transf_3"/>
    <property type="match status" value="1"/>
</dbReference>
<dbReference type="SUPFAM" id="SSF89796">
    <property type="entry name" value="CoA-transferase family III (CaiB/BaiF)"/>
    <property type="match status" value="1"/>
</dbReference>